<dbReference type="Proteomes" id="UP000325113">
    <property type="component" value="Unassembled WGS sequence"/>
</dbReference>
<dbReference type="InterPro" id="IPR001179">
    <property type="entry name" value="PPIase_FKBP_dom"/>
</dbReference>
<feature type="compositionally biased region" description="Acidic residues" evidence="6">
    <location>
        <begin position="129"/>
        <end position="151"/>
    </location>
</feature>
<dbReference type="Pfam" id="PF00254">
    <property type="entry name" value="FKBP_C"/>
    <property type="match status" value="1"/>
</dbReference>
<protein>
    <recommendedName>
        <fullName evidence="2 5">peptidylprolyl isomerase</fullName>
        <ecNumber evidence="2 5">5.2.1.8</ecNumber>
    </recommendedName>
</protein>
<feature type="compositionally biased region" description="Basic and acidic residues" evidence="6">
    <location>
        <begin position="166"/>
        <end position="179"/>
    </location>
</feature>
<feature type="compositionally biased region" description="Basic and acidic residues" evidence="6">
    <location>
        <begin position="188"/>
        <end position="216"/>
    </location>
</feature>
<evidence type="ECO:0000256" key="6">
    <source>
        <dbReference type="SAM" id="MobiDB-lite"/>
    </source>
</evidence>
<dbReference type="InterPro" id="IPR046357">
    <property type="entry name" value="PPIase_dom_sf"/>
</dbReference>
<name>A0A5A8CMT4_CAFRO</name>
<dbReference type="AlphaFoldDB" id="A0A5A8CMT4"/>
<evidence type="ECO:0000256" key="2">
    <source>
        <dbReference type="ARBA" id="ARBA00013194"/>
    </source>
</evidence>
<evidence type="ECO:0000256" key="1">
    <source>
        <dbReference type="ARBA" id="ARBA00000971"/>
    </source>
</evidence>
<dbReference type="PROSITE" id="PS50059">
    <property type="entry name" value="FKBP_PPIASE"/>
    <property type="match status" value="1"/>
</dbReference>
<dbReference type="GO" id="GO:0005730">
    <property type="term" value="C:nucleolus"/>
    <property type="evidence" value="ECO:0007669"/>
    <property type="project" value="TreeGrafter"/>
</dbReference>
<evidence type="ECO:0000259" key="7">
    <source>
        <dbReference type="PROSITE" id="PS50059"/>
    </source>
</evidence>
<dbReference type="EC" id="5.2.1.8" evidence="2 5"/>
<proteinExistence type="predicted"/>
<sequence length="365" mass="39792">MALSNEEVMERFMAFTVDGDSPKSFTLRGSQLVVSSVCAAKPGTLFAQTPMQDVPIPVAVLTEGSLTALMNLMFFEEDEKVVFSTDEGSVLHVSGRVALSRALQDEIEDDEEDVERMRAALGASSAGADGDEADEAEDDEDAEEEDEEDEGAAMSEEAQAVSRKRAREEAAASREREDEALLASARAAAKERVAALEPRLKETKKQRQRREKQEAAERAVAISKRVEEAEEAATEALEVAAEAAKAKRPRKAKKQDRKEVQLARGVNGVELFEGMGAFPKQGRKVTVRYVGRLADGSQFDANDRFSFRLGVGEVVPGFDIAVKSMRVGGKRRVVIPPEAGYGSRRSGPIPPNSHLVFDLELVRAH</sequence>
<feature type="domain" description="PPIase FKBP-type" evidence="7">
    <location>
        <begin position="282"/>
        <end position="365"/>
    </location>
</feature>
<gene>
    <name evidence="8" type="ORF">FNF31_06287</name>
</gene>
<dbReference type="PANTHER" id="PTHR43811">
    <property type="entry name" value="FKBP-TYPE PEPTIDYL-PROLYL CIS-TRANS ISOMERASE FKPA"/>
    <property type="match status" value="1"/>
</dbReference>
<comment type="catalytic activity">
    <reaction evidence="1 5">
        <text>[protein]-peptidylproline (omega=180) = [protein]-peptidylproline (omega=0)</text>
        <dbReference type="Rhea" id="RHEA:16237"/>
        <dbReference type="Rhea" id="RHEA-COMP:10747"/>
        <dbReference type="Rhea" id="RHEA-COMP:10748"/>
        <dbReference type="ChEBI" id="CHEBI:83833"/>
        <dbReference type="ChEBI" id="CHEBI:83834"/>
        <dbReference type="EC" id="5.2.1.8"/>
    </reaction>
</comment>
<comment type="caution">
    <text evidence="8">The sequence shown here is derived from an EMBL/GenBank/DDBJ whole genome shotgun (WGS) entry which is preliminary data.</text>
</comment>
<evidence type="ECO:0000313" key="8">
    <source>
        <dbReference type="EMBL" id="KAA0154406.1"/>
    </source>
</evidence>
<keyword evidence="4 5" id="KW-0413">Isomerase</keyword>
<reference evidence="8 9" key="1">
    <citation type="submission" date="2019-07" db="EMBL/GenBank/DDBJ databases">
        <title>Genomes of Cafeteria roenbergensis.</title>
        <authorList>
            <person name="Fischer M.G."/>
            <person name="Hackl T."/>
            <person name="Roman M."/>
        </authorList>
    </citation>
    <scope>NUCLEOTIDE SEQUENCE [LARGE SCALE GENOMIC DNA]</scope>
    <source>
        <strain evidence="8 9">Cflag</strain>
    </source>
</reference>
<dbReference type="PANTHER" id="PTHR43811:SF19">
    <property type="entry name" value="39 KDA FK506-BINDING NUCLEAR PROTEIN"/>
    <property type="match status" value="1"/>
</dbReference>
<evidence type="ECO:0000256" key="4">
    <source>
        <dbReference type="ARBA" id="ARBA00023235"/>
    </source>
</evidence>
<dbReference type="GO" id="GO:0000785">
    <property type="term" value="C:chromatin"/>
    <property type="evidence" value="ECO:0007669"/>
    <property type="project" value="TreeGrafter"/>
</dbReference>
<evidence type="ECO:0000256" key="5">
    <source>
        <dbReference type="PROSITE-ProRule" id="PRU00277"/>
    </source>
</evidence>
<feature type="region of interest" description="Disordered" evidence="6">
    <location>
        <begin position="121"/>
        <end position="216"/>
    </location>
</feature>
<accession>A0A5A8CMT4</accession>
<evidence type="ECO:0000313" key="9">
    <source>
        <dbReference type="Proteomes" id="UP000325113"/>
    </source>
</evidence>
<dbReference type="GO" id="GO:0003755">
    <property type="term" value="F:peptidyl-prolyl cis-trans isomerase activity"/>
    <property type="evidence" value="ECO:0007669"/>
    <property type="project" value="UniProtKB-KW"/>
</dbReference>
<dbReference type="SUPFAM" id="SSF54534">
    <property type="entry name" value="FKBP-like"/>
    <property type="match status" value="1"/>
</dbReference>
<evidence type="ECO:0000256" key="3">
    <source>
        <dbReference type="ARBA" id="ARBA00023110"/>
    </source>
</evidence>
<dbReference type="Gene3D" id="3.10.50.40">
    <property type="match status" value="1"/>
</dbReference>
<keyword evidence="3 5" id="KW-0697">Rotamase</keyword>
<organism evidence="8 9">
    <name type="scientific">Cafeteria roenbergensis</name>
    <name type="common">Marine flagellate</name>
    <dbReference type="NCBI Taxonomy" id="33653"/>
    <lineage>
        <taxon>Eukaryota</taxon>
        <taxon>Sar</taxon>
        <taxon>Stramenopiles</taxon>
        <taxon>Bigyra</taxon>
        <taxon>Opalozoa</taxon>
        <taxon>Bicosoecida</taxon>
        <taxon>Cafeteriaceae</taxon>
        <taxon>Cafeteria</taxon>
    </lineage>
</organism>
<dbReference type="EMBL" id="VLTM01000093">
    <property type="protein sequence ID" value="KAA0154406.1"/>
    <property type="molecule type" value="Genomic_DNA"/>
</dbReference>